<dbReference type="AlphaFoldDB" id="A0AAQ3U5E0"/>
<feature type="region of interest" description="Disordered" evidence="1">
    <location>
        <begin position="16"/>
        <end position="61"/>
    </location>
</feature>
<evidence type="ECO:0000313" key="2">
    <source>
        <dbReference type="EMBL" id="WVZ85889.1"/>
    </source>
</evidence>
<reference evidence="2 3" key="1">
    <citation type="submission" date="2024-02" db="EMBL/GenBank/DDBJ databases">
        <title>High-quality chromosome-scale genome assembly of Pensacola bahiagrass (Paspalum notatum Flugge var. saurae).</title>
        <authorList>
            <person name="Vega J.M."/>
            <person name="Podio M."/>
            <person name="Orjuela J."/>
            <person name="Siena L.A."/>
            <person name="Pessino S.C."/>
            <person name="Combes M.C."/>
            <person name="Mariac C."/>
            <person name="Albertini E."/>
            <person name="Pupilli F."/>
            <person name="Ortiz J.P.A."/>
            <person name="Leblanc O."/>
        </authorList>
    </citation>
    <scope>NUCLEOTIDE SEQUENCE [LARGE SCALE GENOMIC DNA]</scope>
    <source>
        <strain evidence="2">R1</strain>
        <tissue evidence="2">Leaf</tissue>
    </source>
</reference>
<protein>
    <submittedName>
        <fullName evidence="2">Uncharacterized protein</fullName>
    </submittedName>
</protein>
<accession>A0AAQ3U5E0</accession>
<dbReference type="EMBL" id="CP144751">
    <property type="protein sequence ID" value="WVZ85889.1"/>
    <property type="molecule type" value="Genomic_DNA"/>
</dbReference>
<feature type="compositionally biased region" description="Low complexity" evidence="1">
    <location>
        <begin position="41"/>
        <end position="56"/>
    </location>
</feature>
<feature type="compositionally biased region" description="Pro residues" evidence="1">
    <location>
        <begin position="21"/>
        <end position="31"/>
    </location>
</feature>
<proteinExistence type="predicted"/>
<evidence type="ECO:0000256" key="1">
    <source>
        <dbReference type="SAM" id="MobiDB-lite"/>
    </source>
</evidence>
<keyword evidence="3" id="KW-1185">Reference proteome</keyword>
<evidence type="ECO:0000313" key="3">
    <source>
        <dbReference type="Proteomes" id="UP001341281"/>
    </source>
</evidence>
<organism evidence="2 3">
    <name type="scientific">Paspalum notatum var. saurae</name>
    <dbReference type="NCBI Taxonomy" id="547442"/>
    <lineage>
        <taxon>Eukaryota</taxon>
        <taxon>Viridiplantae</taxon>
        <taxon>Streptophyta</taxon>
        <taxon>Embryophyta</taxon>
        <taxon>Tracheophyta</taxon>
        <taxon>Spermatophyta</taxon>
        <taxon>Magnoliopsida</taxon>
        <taxon>Liliopsida</taxon>
        <taxon>Poales</taxon>
        <taxon>Poaceae</taxon>
        <taxon>PACMAD clade</taxon>
        <taxon>Panicoideae</taxon>
        <taxon>Andropogonodae</taxon>
        <taxon>Paspaleae</taxon>
        <taxon>Paspalinae</taxon>
        <taxon>Paspalum</taxon>
    </lineage>
</organism>
<sequence>MPPACSSVLAASQIAISPPTNYSPPPRPPSASPSLHHGITSSLPSSPSSHPLLSHRSLSDRPARVAATAELLAPPRRVPCPPAPRLFETPLKCQLLVKEVKKSTGSLIRNHSPLRRW</sequence>
<dbReference type="Proteomes" id="UP001341281">
    <property type="component" value="Chromosome 07"/>
</dbReference>
<gene>
    <name evidence="2" type="ORF">U9M48_032747</name>
</gene>
<name>A0AAQ3U5E0_PASNO</name>